<evidence type="ECO:0000313" key="2">
    <source>
        <dbReference type="Proteomes" id="UP001501624"/>
    </source>
</evidence>
<dbReference type="Proteomes" id="UP001501624">
    <property type="component" value="Unassembled WGS sequence"/>
</dbReference>
<comment type="caution">
    <text evidence="1">The sequence shown here is derived from an EMBL/GenBank/DDBJ whole genome shotgun (WGS) entry which is preliminary data.</text>
</comment>
<dbReference type="EMBL" id="BAABCM010000003">
    <property type="protein sequence ID" value="GAA3808996.1"/>
    <property type="molecule type" value="Genomic_DNA"/>
</dbReference>
<name>A0ABP7I441_9PSEU</name>
<reference evidence="2" key="1">
    <citation type="journal article" date="2019" name="Int. J. Syst. Evol. Microbiol.">
        <title>The Global Catalogue of Microorganisms (GCM) 10K type strain sequencing project: providing services to taxonomists for standard genome sequencing and annotation.</title>
        <authorList>
            <consortium name="The Broad Institute Genomics Platform"/>
            <consortium name="The Broad Institute Genome Sequencing Center for Infectious Disease"/>
            <person name="Wu L."/>
            <person name="Ma J."/>
        </authorList>
    </citation>
    <scope>NUCLEOTIDE SEQUENCE [LARGE SCALE GENOMIC DNA]</scope>
    <source>
        <strain evidence="2">JCM 17017</strain>
    </source>
</reference>
<sequence length="100" mass="10206">MLLDIGAGIALDGAMDVPAALEALSLSVPQAASENIAATAKPAPAMRTVFTRITPFGVSCLCTGFVAGSAPDWVQLAVNEIPCQPVAPSGTVPARSWVWV</sequence>
<protein>
    <submittedName>
        <fullName evidence="1">Uncharacterized protein</fullName>
    </submittedName>
</protein>
<organism evidence="1 2">
    <name type="scientific">Amycolatopsis tucumanensis</name>
    <dbReference type="NCBI Taxonomy" id="401106"/>
    <lineage>
        <taxon>Bacteria</taxon>
        <taxon>Bacillati</taxon>
        <taxon>Actinomycetota</taxon>
        <taxon>Actinomycetes</taxon>
        <taxon>Pseudonocardiales</taxon>
        <taxon>Pseudonocardiaceae</taxon>
        <taxon>Amycolatopsis</taxon>
    </lineage>
</organism>
<accession>A0ABP7I441</accession>
<gene>
    <name evidence="1" type="ORF">GCM10022380_28290</name>
</gene>
<evidence type="ECO:0000313" key="1">
    <source>
        <dbReference type="EMBL" id="GAA3808996.1"/>
    </source>
</evidence>
<keyword evidence="2" id="KW-1185">Reference proteome</keyword>
<proteinExistence type="predicted"/>